<organism evidence="1 2">
    <name type="scientific">Chitinophaga jiangningensis</name>
    <dbReference type="NCBI Taxonomy" id="1419482"/>
    <lineage>
        <taxon>Bacteria</taxon>
        <taxon>Pseudomonadati</taxon>
        <taxon>Bacteroidota</taxon>
        <taxon>Chitinophagia</taxon>
        <taxon>Chitinophagales</taxon>
        <taxon>Chitinophagaceae</taxon>
        <taxon>Chitinophaga</taxon>
    </lineage>
</organism>
<reference evidence="1 2" key="1">
    <citation type="submission" date="2016-11" db="EMBL/GenBank/DDBJ databases">
        <authorList>
            <person name="Jaros S."/>
            <person name="Januszkiewicz K."/>
            <person name="Wedrychowicz H."/>
        </authorList>
    </citation>
    <scope>NUCLEOTIDE SEQUENCE [LARGE SCALE GENOMIC DNA]</scope>
    <source>
        <strain evidence="1 2">DSM 27406</strain>
    </source>
</reference>
<dbReference type="STRING" id="1419482.SAMN05444266_101726"/>
<dbReference type="AlphaFoldDB" id="A0A1M6WQY3"/>
<name>A0A1M6WQY3_9BACT</name>
<dbReference type="EMBL" id="FRBL01000001">
    <property type="protein sequence ID" value="SHK95999.1"/>
    <property type="molecule type" value="Genomic_DNA"/>
</dbReference>
<accession>A0A1M6WQY3</accession>
<protein>
    <submittedName>
        <fullName evidence="1">Uncharacterized protein</fullName>
    </submittedName>
</protein>
<dbReference type="Proteomes" id="UP000184420">
    <property type="component" value="Unassembled WGS sequence"/>
</dbReference>
<proteinExistence type="predicted"/>
<sequence length="64" mass="7893">MQRSPEYWARIRKATDKFWDEMESSPEKWKETVMTLDIPDELRVWLLENSIHTDKYKAQIEDNY</sequence>
<keyword evidence="2" id="KW-1185">Reference proteome</keyword>
<gene>
    <name evidence="1" type="ORF">SAMN05444266_101726</name>
</gene>
<dbReference type="RefSeq" id="WP_073078074.1">
    <property type="nucleotide sequence ID" value="NZ_FRBL01000001.1"/>
</dbReference>
<evidence type="ECO:0000313" key="2">
    <source>
        <dbReference type="Proteomes" id="UP000184420"/>
    </source>
</evidence>
<evidence type="ECO:0000313" key="1">
    <source>
        <dbReference type="EMBL" id="SHK95999.1"/>
    </source>
</evidence>